<sequence length="192" mass="20482">MEGKKQRLSPAPEGWCQPPLLDDPQKAALLAAHYQDKIGLRSPLASSLTINAAINTAVASPGIPALTSPFTTDEMDRALSTLNQGKLRGRDNVPYEFLLHMTPPLKGHGTLPLQHQLASGRLSYVLEILPLLPIPKPGKDPTLPSTYALSLSPSCVGKLPERLVATRLSWWLEDGHLLRGGPVVASGPAGAP</sequence>
<dbReference type="AlphaFoldDB" id="A0A8J5D2N1"/>
<accession>A0A8J5D2N1</accession>
<evidence type="ECO:0000313" key="1">
    <source>
        <dbReference type="EMBL" id="KAG0726450.1"/>
    </source>
</evidence>
<comment type="caution">
    <text evidence="1">The sequence shown here is derived from an EMBL/GenBank/DDBJ whole genome shotgun (WGS) entry which is preliminary data.</text>
</comment>
<dbReference type="EMBL" id="JACEEZ010004406">
    <property type="protein sequence ID" value="KAG0726450.1"/>
    <property type="molecule type" value="Genomic_DNA"/>
</dbReference>
<proteinExistence type="predicted"/>
<keyword evidence="2" id="KW-1185">Reference proteome</keyword>
<gene>
    <name evidence="1" type="ORF">GWK47_036523</name>
</gene>
<name>A0A8J5D2N1_CHIOP</name>
<organism evidence="1 2">
    <name type="scientific">Chionoecetes opilio</name>
    <name type="common">Atlantic snow crab</name>
    <name type="synonym">Cancer opilio</name>
    <dbReference type="NCBI Taxonomy" id="41210"/>
    <lineage>
        <taxon>Eukaryota</taxon>
        <taxon>Metazoa</taxon>
        <taxon>Ecdysozoa</taxon>
        <taxon>Arthropoda</taxon>
        <taxon>Crustacea</taxon>
        <taxon>Multicrustacea</taxon>
        <taxon>Malacostraca</taxon>
        <taxon>Eumalacostraca</taxon>
        <taxon>Eucarida</taxon>
        <taxon>Decapoda</taxon>
        <taxon>Pleocyemata</taxon>
        <taxon>Brachyura</taxon>
        <taxon>Eubrachyura</taxon>
        <taxon>Majoidea</taxon>
        <taxon>Majidae</taxon>
        <taxon>Chionoecetes</taxon>
    </lineage>
</organism>
<dbReference type="Proteomes" id="UP000770661">
    <property type="component" value="Unassembled WGS sequence"/>
</dbReference>
<protein>
    <submittedName>
        <fullName evidence="1">Uncharacterized protein</fullName>
    </submittedName>
</protein>
<evidence type="ECO:0000313" key="2">
    <source>
        <dbReference type="Proteomes" id="UP000770661"/>
    </source>
</evidence>
<reference evidence="1" key="1">
    <citation type="submission" date="2020-07" db="EMBL/GenBank/DDBJ databases">
        <title>The High-quality genome of the commercially important snow crab, Chionoecetes opilio.</title>
        <authorList>
            <person name="Jeong J.-H."/>
            <person name="Ryu S."/>
        </authorList>
    </citation>
    <scope>NUCLEOTIDE SEQUENCE</scope>
    <source>
        <strain evidence="1">MADBK_172401_WGS</strain>
        <tissue evidence="1">Digestive gland</tissue>
    </source>
</reference>